<dbReference type="EMBL" id="JBHSPW010000005">
    <property type="protein sequence ID" value="MFC5894013.1"/>
    <property type="molecule type" value="Genomic_DNA"/>
</dbReference>
<evidence type="ECO:0000313" key="2">
    <source>
        <dbReference type="EMBL" id="MFC5894013.1"/>
    </source>
</evidence>
<dbReference type="RefSeq" id="WP_345092060.1">
    <property type="nucleotide sequence ID" value="NZ_BAAAWG010000019.1"/>
</dbReference>
<accession>A0ABW1FKH6</accession>
<evidence type="ECO:0000313" key="3">
    <source>
        <dbReference type="Proteomes" id="UP001596241"/>
    </source>
</evidence>
<sequence>MTRRNGRRPDPAARDLRGPVLRTLLLLTALLLGALPPPTGERAALPPLPATSTVRPADAGYAPGAVPAGAASRPGAASGSRATSGPGVASGPRAASGPDAASGPRATSATEATTEPHAPAAPSVPAAQPAPPHPEAPHAARFTGGLRAAPHVRCPAPVLRAGPGAGPEQTYHPLSGTPPAAVLPVPPYTGPRPPRIRAAFAGAPGFAALPPARAPPSSGS</sequence>
<gene>
    <name evidence="2" type="ORF">ACFP3M_14425</name>
</gene>
<feature type="compositionally biased region" description="Low complexity" evidence="1">
    <location>
        <begin position="56"/>
        <end position="87"/>
    </location>
</feature>
<evidence type="ECO:0000256" key="1">
    <source>
        <dbReference type="SAM" id="MobiDB-lite"/>
    </source>
</evidence>
<dbReference type="Proteomes" id="UP001596241">
    <property type="component" value="Unassembled WGS sequence"/>
</dbReference>
<name>A0ABW1FKH6_9ACTN</name>
<comment type="caution">
    <text evidence="2">The sequence shown here is derived from an EMBL/GenBank/DDBJ whole genome shotgun (WGS) entry which is preliminary data.</text>
</comment>
<organism evidence="2 3">
    <name type="scientific">Streptomyces ramulosus</name>
    <dbReference type="NCBI Taxonomy" id="47762"/>
    <lineage>
        <taxon>Bacteria</taxon>
        <taxon>Bacillati</taxon>
        <taxon>Actinomycetota</taxon>
        <taxon>Actinomycetes</taxon>
        <taxon>Kitasatosporales</taxon>
        <taxon>Streptomycetaceae</taxon>
        <taxon>Streptomyces</taxon>
    </lineage>
</organism>
<reference evidence="3" key="1">
    <citation type="journal article" date="2019" name="Int. J. Syst. Evol. Microbiol.">
        <title>The Global Catalogue of Microorganisms (GCM) 10K type strain sequencing project: providing services to taxonomists for standard genome sequencing and annotation.</title>
        <authorList>
            <consortium name="The Broad Institute Genomics Platform"/>
            <consortium name="The Broad Institute Genome Sequencing Center for Infectious Disease"/>
            <person name="Wu L."/>
            <person name="Ma J."/>
        </authorList>
    </citation>
    <scope>NUCLEOTIDE SEQUENCE [LARGE SCALE GENOMIC DNA]</scope>
    <source>
        <strain evidence="3">CGMCC 1.15809</strain>
    </source>
</reference>
<feature type="compositionally biased region" description="Low complexity" evidence="1">
    <location>
        <begin position="104"/>
        <end position="127"/>
    </location>
</feature>
<keyword evidence="3" id="KW-1185">Reference proteome</keyword>
<protein>
    <submittedName>
        <fullName evidence="2">Uncharacterized protein</fullName>
    </submittedName>
</protein>
<proteinExistence type="predicted"/>
<feature type="region of interest" description="Disordered" evidence="1">
    <location>
        <begin position="38"/>
        <end position="189"/>
    </location>
</feature>